<keyword evidence="1" id="KW-0812">Transmembrane</keyword>
<reference evidence="2 3" key="1">
    <citation type="journal article" date="2019" name="Nat. Microbiol.">
        <title>Mediterranean grassland soil C-N compound turnover is dependent on rainfall and depth, and is mediated by genomically divergent microorganisms.</title>
        <authorList>
            <person name="Diamond S."/>
            <person name="Andeer P.F."/>
            <person name="Li Z."/>
            <person name="Crits-Christoph A."/>
            <person name="Burstein D."/>
            <person name="Anantharaman K."/>
            <person name="Lane K.R."/>
            <person name="Thomas B.C."/>
            <person name="Pan C."/>
            <person name="Northen T.R."/>
            <person name="Banfield J.F."/>
        </authorList>
    </citation>
    <scope>NUCLEOTIDE SEQUENCE [LARGE SCALE GENOMIC DNA]</scope>
    <source>
        <strain evidence="2">WS_8</strain>
    </source>
</reference>
<gene>
    <name evidence="2" type="ORF">E6K78_00070</name>
</gene>
<dbReference type="InterPro" id="IPR025495">
    <property type="entry name" value="DUF4386"/>
</dbReference>
<feature type="non-terminal residue" evidence="2">
    <location>
        <position position="268"/>
    </location>
</feature>
<feature type="transmembrane region" description="Helical" evidence="1">
    <location>
        <begin position="244"/>
        <end position="265"/>
    </location>
</feature>
<dbReference type="EMBL" id="VBOY01000001">
    <property type="protein sequence ID" value="TMQ68775.1"/>
    <property type="molecule type" value="Genomic_DNA"/>
</dbReference>
<protein>
    <submittedName>
        <fullName evidence="2">DUF4386 domain-containing protein</fullName>
    </submittedName>
</protein>
<dbReference type="Pfam" id="PF14329">
    <property type="entry name" value="DUF4386"/>
    <property type="match status" value="1"/>
</dbReference>
<feature type="transmembrane region" description="Helical" evidence="1">
    <location>
        <begin position="186"/>
        <end position="207"/>
    </location>
</feature>
<name>A0A538TYQ2_UNCEI</name>
<comment type="caution">
    <text evidence="2">The sequence shown here is derived from an EMBL/GenBank/DDBJ whole genome shotgun (WGS) entry which is preliminary data.</text>
</comment>
<keyword evidence="1" id="KW-1133">Transmembrane helix</keyword>
<feature type="transmembrane region" description="Helical" evidence="1">
    <location>
        <begin position="27"/>
        <end position="49"/>
    </location>
</feature>
<dbReference type="AlphaFoldDB" id="A0A538TYQ2"/>
<evidence type="ECO:0000256" key="1">
    <source>
        <dbReference type="SAM" id="Phobius"/>
    </source>
</evidence>
<evidence type="ECO:0000313" key="2">
    <source>
        <dbReference type="EMBL" id="TMQ68775.1"/>
    </source>
</evidence>
<evidence type="ECO:0000313" key="3">
    <source>
        <dbReference type="Proteomes" id="UP000316609"/>
    </source>
</evidence>
<feature type="transmembrane region" description="Helical" evidence="1">
    <location>
        <begin position="69"/>
        <end position="89"/>
    </location>
</feature>
<dbReference type="Proteomes" id="UP000316609">
    <property type="component" value="Unassembled WGS sequence"/>
</dbReference>
<keyword evidence="1" id="KW-0472">Membrane</keyword>
<sequence>MASSHEVLSNRGASMDSNKSQARRAGLLYVLASSLAPFAYLYVPGVLLVEGDALATADRVRASENLLRAAIFAELYGVTLLIFAALALYQLFKNVDQKTSILMAVMMLVSVPISYSNVLNNIAPLILLKNPAIAAALDPGQVAAQVTFFLRLHNYGLVVNQIFWGLWLFPLGVLVMRSGFIPRWQAFPLFFAGAGYVINSLGTLLLPPSLRWITQYGQVLGVGEGIFSFYLLIWGVRGHVVDRVAALLFLMSFVIGTGALVLLNLKRI</sequence>
<feature type="transmembrane region" description="Helical" evidence="1">
    <location>
        <begin position="219"/>
        <end position="238"/>
    </location>
</feature>
<proteinExistence type="predicted"/>
<feature type="transmembrane region" description="Helical" evidence="1">
    <location>
        <begin position="162"/>
        <end position="180"/>
    </location>
</feature>
<feature type="transmembrane region" description="Helical" evidence="1">
    <location>
        <begin position="101"/>
        <end position="119"/>
    </location>
</feature>
<organism evidence="2 3">
    <name type="scientific">Eiseniibacteriota bacterium</name>
    <dbReference type="NCBI Taxonomy" id="2212470"/>
    <lineage>
        <taxon>Bacteria</taxon>
        <taxon>Candidatus Eiseniibacteriota</taxon>
    </lineage>
</organism>
<accession>A0A538TYQ2</accession>